<reference evidence="4" key="1">
    <citation type="submission" date="2018-07" db="EMBL/GenBank/DDBJ databases">
        <title>Genome assembly of strain Ka43.</title>
        <authorList>
            <person name="Kukolya J."/>
            <person name="Nagy I."/>
            <person name="Horvath B."/>
            <person name="Toth A."/>
        </authorList>
    </citation>
    <scope>NUCLEOTIDE SEQUENCE</scope>
    <source>
        <strain evidence="4">KB43</strain>
    </source>
</reference>
<proteinExistence type="predicted"/>
<keyword evidence="2" id="KW-0677">Repeat</keyword>
<dbReference type="SMART" id="SM00450">
    <property type="entry name" value="RHOD"/>
    <property type="match status" value="2"/>
</dbReference>
<dbReference type="CDD" id="cd01448">
    <property type="entry name" value="TST_Repeat_1"/>
    <property type="match status" value="1"/>
</dbReference>
<gene>
    <name evidence="4" type="ORF">C4F51_09735</name>
</gene>
<dbReference type="Gene3D" id="3.40.250.10">
    <property type="entry name" value="Rhodanese-like domain"/>
    <property type="match status" value="2"/>
</dbReference>
<dbReference type="InterPro" id="IPR001763">
    <property type="entry name" value="Rhodanese-like_dom"/>
</dbReference>
<dbReference type="Proteomes" id="UP000652567">
    <property type="component" value="Unassembled WGS sequence"/>
</dbReference>
<feature type="domain" description="Rhodanese" evidence="3">
    <location>
        <begin position="167"/>
        <end position="265"/>
    </location>
</feature>
<name>A0A928V7F9_9GAMM</name>
<accession>A0A928V7F9</accession>
<organism evidence="4 5">
    <name type="scientific">Cellvibrio polysaccharolyticus</name>
    <dbReference type="NCBI Taxonomy" id="2082724"/>
    <lineage>
        <taxon>Bacteria</taxon>
        <taxon>Pseudomonadati</taxon>
        <taxon>Pseudomonadota</taxon>
        <taxon>Gammaproteobacteria</taxon>
        <taxon>Cellvibrionales</taxon>
        <taxon>Cellvibrionaceae</taxon>
        <taxon>Cellvibrio</taxon>
    </lineage>
</organism>
<dbReference type="AlphaFoldDB" id="A0A928V7F9"/>
<dbReference type="InterPro" id="IPR001307">
    <property type="entry name" value="Thiosulphate_STrfase_CS"/>
</dbReference>
<keyword evidence="1" id="KW-0808">Transferase</keyword>
<evidence type="ECO:0000259" key="3">
    <source>
        <dbReference type="PROSITE" id="PS50206"/>
    </source>
</evidence>
<dbReference type="EMBL" id="PRDL01000001">
    <property type="protein sequence ID" value="MBE8717469.1"/>
    <property type="molecule type" value="Genomic_DNA"/>
</dbReference>
<dbReference type="PANTHER" id="PTHR11364">
    <property type="entry name" value="THIOSULFATE SULFERTANSFERASE"/>
    <property type="match status" value="1"/>
</dbReference>
<evidence type="ECO:0000313" key="4">
    <source>
        <dbReference type="EMBL" id="MBE8717469.1"/>
    </source>
</evidence>
<dbReference type="PANTHER" id="PTHR11364:SF27">
    <property type="entry name" value="SULFURTRANSFERASE"/>
    <property type="match status" value="1"/>
</dbReference>
<dbReference type="PROSITE" id="PS00380">
    <property type="entry name" value="RHODANESE_1"/>
    <property type="match status" value="1"/>
</dbReference>
<dbReference type="RefSeq" id="WP_193909337.1">
    <property type="nucleotide sequence ID" value="NZ_PRDL01000001.1"/>
</dbReference>
<sequence length="272" mass="30828">MNNLLISAEELQEILDTQPLIIDCRFNLLDKELGYEQYLDGHIPGAFYLDIEKDLSGPIGVHGGRHPLPCAERFASTMRRIGLSADREVIIYDDTKLAYAARLWWLLSYFGHNKVRLLDGGYSHWVNRSGLVDRRNPEVPEAGHFAANPGQRPIRHIEELKAPNLSLQLIDSREPKRYAGLEEPIDPVAGHIPGAVNQYWQQTSNDQGLFKPVEWHQQHWQFLDPQQEVVVYCGSGVTACVNLLSLEMAGVKASLYPGSWSDWCSWLPEQNS</sequence>
<dbReference type="PROSITE" id="PS50206">
    <property type="entry name" value="RHODANESE_3"/>
    <property type="match status" value="2"/>
</dbReference>
<dbReference type="InterPro" id="IPR036873">
    <property type="entry name" value="Rhodanese-like_dom_sf"/>
</dbReference>
<comment type="caution">
    <text evidence="4">The sequence shown here is derived from an EMBL/GenBank/DDBJ whole genome shotgun (WGS) entry which is preliminary data.</text>
</comment>
<evidence type="ECO:0000313" key="5">
    <source>
        <dbReference type="Proteomes" id="UP000652567"/>
    </source>
</evidence>
<dbReference type="Pfam" id="PF00581">
    <property type="entry name" value="Rhodanese"/>
    <property type="match status" value="2"/>
</dbReference>
<dbReference type="CDD" id="cd01449">
    <property type="entry name" value="TST_Repeat_2"/>
    <property type="match status" value="1"/>
</dbReference>
<dbReference type="GO" id="GO:0004792">
    <property type="term" value="F:thiosulfate-cyanide sulfurtransferase activity"/>
    <property type="evidence" value="ECO:0007669"/>
    <property type="project" value="InterPro"/>
</dbReference>
<dbReference type="SUPFAM" id="SSF52821">
    <property type="entry name" value="Rhodanese/Cell cycle control phosphatase"/>
    <property type="match status" value="2"/>
</dbReference>
<feature type="domain" description="Rhodanese" evidence="3">
    <location>
        <begin position="15"/>
        <end position="134"/>
    </location>
</feature>
<dbReference type="InterPro" id="IPR045078">
    <property type="entry name" value="TST/MPST-like"/>
</dbReference>
<evidence type="ECO:0000256" key="1">
    <source>
        <dbReference type="ARBA" id="ARBA00022679"/>
    </source>
</evidence>
<protein>
    <submittedName>
        <fullName evidence="4">Sulfurtransferase</fullName>
    </submittedName>
</protein>
<evidence type="ECO:0000256" key="2">
    <source>
        <dbReference type="ARBA" id="ARBA00022737"/>
    </source>
</evidence>
<keyword evidence="5" id="KW-1185">Reference proteome</keyword>